<evidence type="ECO:0000256" key="4">
    <source>
        <dbReference type="ARBA" id="ARBA00022729"/>
    </source>
</evidence>
<dbReference type="OMA" id="DHRGKET"/>
<evidence type="ECO:0000256" key="2">
    <source>
        <dbReference type="ARBA" id="ARBA00006297"/>
    </source>
</evidence>
<comment type="subcellular location">
    <subcellularLocation>
        <location evidence="1">Secreted</location>
    </subcellularLocation>
</comment>
<evidence type="ECO:0000256" key="7">
    <source>
        <dbReference type="ARBA" id="ARBA00023267"/>
    </source>
</evidence>
<dbReference type="OrthoDB" id="2821340at2759"/>
<dbReference type="AlphaFoldDB" id="A0A9F3QW55"/>
<dbReference type="GO" id="GO:0005576">
    <property type="term" value="C:extracellular region"/>
    <property type="evidence" value="ECO:0007669"/>
    <property type="project" value="UniProtKB-SubCell"/>
</dbReference>
<dbReference type="PANTHER" id="PTHR34399">
    <property type="entry name" value="AVIDIN-RELATED"/>
    <property type="match status" value="1"/>
</dbReference>
<evidence type="ECO:0000256" key="3">
    <source>
        <dbReference type="ARBA" id="ARBA00022525"/>
    </source>
</evidence>
<protein>
    <submittedName>
        <fullName evidence="9">Avidin-like</fullName>
    </submittedName>
</protein>
<sequence length="97" mass="10814">MVISSLNDAGQFTGSYLTAVSVTDNTIQRSPLHGVQHHVHQRAQPTFGFTVKWKFAESTTVFVGQCFLDADGKEQLKTTWLLRAEVGSMAEDWKATR</sequence>
<evidence type="ECO:0000313" key="9">
    <source>
        <dbReference type="RefSeq" id="XP_015746408.1"/>
    </source>
</evidence>
<proteinExistence type="inferred from homology"/>
<dbReference type="InterPro" id="IPR005468">
    <property type="entry name" value="Avidin/str"/>
</dbReference>
<keyword evidence="4" id="KW-0732">Signal</keyword>
<dbReference type="InterPro" id="IPR051764">
    <property type="entry name" value="Avidin/Streptavidin-rel"/>
</dbReference>
<dbReference type="GO" id="GO:0009374">
    <property type="term" value="F:biotin binding"/>
    <property type="evidence" value="ECO:0007669"/>
    <property type="project" value="InterPro"/>
</dbReference>
<keyword evidence="8" id="KW-1185">Reference proteome</keyword>
<evidence type="ECO:0000256" key="1">
    <source>
        <dbReference type="ARBA" id="ARBA00004613"/>
    </source>
</evidence>
<keyword evidence="7" id="KW-0092">Biotin</keyword>
<reference evidence="9" key="1">
    <citation type="submission" date="2025-08" db="UniProtKB">
        <authorList>
            <consortium name="RefSeq"/>
        </authorList>
    </citation>
    <scope>IDENTIFICATION</scope>
    <source>
        <tissue evidence="9">Liver</tissue>
    </source>
</reference>
<dbReference type="Proteomes" id="UP000695026">
    <property type="component" value="Unplaced"/>
</dbReference>
<evidence type="ECO:0000313" key="8">
    <source>
        <dbReference type="Proteomes" id="UP000695026"/>
    </source>
</evidence>
<comment type="similarity">
    <text evidence="2">Belongs to the avidin/streptavidin family.</text>
</comment>
<dbReference type="Gene3D" id="2.40.128.30">
    <property type="entry name" value="Avidin-like"/>
    <property type="match status" value="1"/>
</dbReference>
<dbReference type="KEGG" id="pbi:103064171"/>
<evidence type="ECO:0000256" key="6">
    <source>
        <dbReference type="ARBA" id="ARBA00023180"/>
    </source>
</evidence>
<accession>A0A9F3QW55</accession>
<evidence type="ECO:0000256" key="5">
    <source>
        <dbReference type="ARBA" id="ARBA00023157"/>
    </source>
</evidence>
<dbReference type="InterPro" id="IPR005469">
    <property type="entry name" value="Avidin"/>
</dbReference>
<dbReference type="PROSITE" id="PS51326">
    <property type="entry name" value="AVIDIN_2"/>
    <property type="match status" value="1"/>
</dbReference>
<dbReference type="PANTHER" id="PTHR34399:SF3">
    <property type="entry name" value="AVID PROTEIN-RELATED"/>
    <property type="match status" value="1"/>
</dbReference>
<organism evidence="8 9">
    <name type="scientific">Python bivittatus</name>
    <name type="common">Burmese python</name>
    <name type="synonym">Python molurus bivittatus</name>
    <dbReference type="NCBI Taxonomy" id="176946"/>
    <lineage>
        <taxon>Eukaryota</taxon>
        <taxon>Metazoa</taxon>
        <taxon>Chordata</taxon>
        <taxon>Craniata</taxon>
        <taxon>Vertebrata</taxon>
        <taxon>Euteleostomi</taxon>
        <taxon>Lepidosauria</taxon>
        <taxon>Squamata</taxon>
        <taxon>Bifurcata</taxon>
        <taxon>Unidentata</taxon>
        <taxon>Episquamata</taxon>
        <taxon>Toxicofera</taxon>
        <taxon>Serpentes</taxon>
        <taxon>Henophidia</taxon>
        <taxon>Pythonidae</taxon>
        <taxon>Python</taxon>
    </lineage>
</organism>
<keyword evidence="3" id="KW-0964">Secreted</keyword>
<name>A0A9F3QW55_PYTBI</name>
<dbReference type="InterPro" id="IPR036896">
    <property type="entry name" value="Avidin-like_sf"/>
</dbReference>
<keyword evidence="6" id="KW-0325">Glycoprotein</keyword>
<dbReference type="Pfam" id="PF01382">
    <property type="entry name" value="Avidin"/>
    <property type="match status" value="1"/>
</dbReference>
<dbReference type="SUPFAM" id="SSF50876">
    <property type="entry name" value="Avidin/streptavidin"/>
    <property type="match status" value="1"/>
</dbReference>
<keyword evidence="5" id="KW-1015">Disulfide bond</keyword>
<dbReference type="RefSeq" id="XP_015746408.1">
    <property type="nucleotide sequence ID" value="XM_015890922.2"/>
</dbReference>
<dbReference type="PRINTS" id="PR00709">
    <property type="entry name" value="AVIDIN"/>
</dbReference>
<dbReference type="GeneID" id="103064171"/>
<gene>
    <name evidence="9" type="primary">LOC103064171</name>
</gene>